<protein>
    <submittedName>
        <fullName evidence="1">Uncharacterized protein</fullName>
    </submittedName>
</protein>
<accession>A0AAU6W048</accession>
<gene>
    <name evidence="1" type="ORF">Lyrsu03_00025</name>
</gene>
<proteinExistence type="predicted"/>
<evidence type="ECO:0000313" key="1">
    <source>
        <dbReference type="EMBL" id="XAI69823.1"/>
    </source>
</evidence>
<organism evidence="1">
    <name type="scientific">Pseudomonas phage Lyrsu03</name>
    <dbReference type="NCBI Taxonomy" id="3138537"/>
    <lineage>
        <taxon>Viruses</taxon>
    </lineage>
</organism>
<dbReference type="EMBL" id="PP179314">
    <property type="protein sequence ID" value="XAI69823.1"/>
    <property type="molecule type" value="Genomic_DNA"/>
</dbReference>
<name>A0AAU6W048_9VIRU</name>
<reference evidence="1" key="1">
    <citation type="journal article" date="2024" name="J. Gen. Virol.">
        <title>Novel phages of Pseudomonas syringae unveil numerous potential auxiliary metabolic genes.</title>
        <authorList>
            <person name="Feltin C."/>
            <person name="Garneau J.R."/>
            <person name="Morris C.E."/>
            <person name="Berard A."/>
            <person name="Torres-Barcelo C."/>
        </authorList>
    </citation>
    <scope>NUCLEOTIDE SEQUENCE</scope>
</reference>
<sequence>MTVRIVGLQDVQGLTFPTEQAAKEYLRGHSNMTNVDQLIASGFYTFQEVENYTPDAGTKTIDTGTEEYKRLGNAYPEVVHGDALLEHVHGLEETKRDLPIPEQPAAGVGEKVSAKAKAKAEKGMVTVETLDPAVNVGDEAKDPKVK</sequence>